<evidence type="ECO:0008006" key="4">
    <source>
        <dbReference type="Google" id="ProtNLM"/>
    </source>
</evidence>
<accession>A0A4Q7ZD63</accession>
<evidence type="ECO:0000313" key="2">
    <source>
        <dbReference type="EMBL" id="RZU47839.1"/>
    </source>
</evidence>
<dbReference type="InterPro" id="IPR023393">
    <property type="entry name" value="START-like_dom_sf"/>
</dbReference>
<feature type="signal peptide" evidence="1">
    <location>
        <begin position="1"/>
        <end position="23"/>
    </location>
</feature>
<gene>
    <name evidence="2" type="ORF">EV700_0806</name>
</gene>
<reference evidence="2 3" key="1">
    <citation type="submission" date="2019-02" db="EMBL/GenBank/DDBJ databases">
        <title>Genomic Encyclopedia of Type Strains, Phase IV (KMG-IV): sequencing the most valuable type-strain genomes for metagenomic binning, comparative biology and taxonomic classification.</title>
        <authorList>
            <person name="Goeker M."/>
        </authorList>
    </citation>
    <scope>NUCLEOTIDE SEQUENCE [LARGE SCALE GENOMIC DNA]</scope>
    <source>
        <strain evidence="2 3">DSM 105135</strain>
    </source>
</reference>
<dbReference type="Proteomes" id="UP000292423">
    <property type="component" value="Unassembled WGS sequence"/>
</dbReference>
<comment type="caution">
    <text evidence="2">The sequence shown here is derived from an EMBL/GenBank/DDBJ whole genome shotgun (WGS) entry which is preliminary data.</text>
</comment>
<keyword evidence="3" id="KW-1185">Reference proteome</keyword>
<proteinExistence type="predicted"/>
<keyword evidence="1" id="KW-0732">Signal</keyword>
<protein>
    <recommendedName>
        <fullName evidence="4">START domain-containing protein</fullName>
    </recommendedName>
</protein>
<sequence length="243" mass="27847">MRFLQRLLGVCLTLCFSLGLAHAAATGDDDLDELRDKLGNQWVLLKNDRLRSIKTWIKQEDDKQYRSFRVEATLNGDVETYTRVMLDADNFSKWYWEVLESKMLKRVSATEYYIYLKHRAPIGQPNRDVILHAVFEPQSGQNKTLVMRVNAAPGYLPEKPKLVRMPAEDMTVKVTPLPGNKVQLEAEGYVDPGGNVPNWAINYIQRSAPYSIMLGLQRMMLNPEYARDNSPRGNLPFQVLSAR</sequence>
<dbReference type="Gene3D" id="3.30.530.20">
    <property type="match status" value="1"/>
</dbReference>
<dbReference type="SUPFAM" id="SSF55961">
    <property type="entry name" value="Bet v1-like"/>
    <property type="match status" value="1"/>
</dbReference>
<evidence type="ECO:0000313" key="3">
    <source>
        <dbReference type="Proteomes" id="UP000292423"/>
    </source>
</evidence>
<feature type="chain" id="PRO_5020314370" description="START domain-containing protein" evidence="1">
    <location>
        <begin position="24"/>
        <end position="243"/>
    </location>
</feature>
<dbReference type="AlphaFoldDB" id="A0A4Q7ZD63"/>
<organism evidence="2 3">
    <name type="scientific">Fluviicoccus keumensis</name>
    <dbReference type="NCBI Taxonomy" id="1435465"/>
    <lineage>
        <taxon>Bacteria</taxon>
        <taxon>Pseudomonadati</taxon>
        <taxon>Pseudomonadota</taxon>
        <taxon>Gammaproteobacteria</taxon>
        <taxon>Moraxellales</taxon>
        <taxon>Moraxellaceae</taxon>
        <taxon>Fluviicoccus</taxon>
    </lineage>
</organism>
<name>A0A4Q7ZD63_9GAMM</name>
<dbReference type="EMBL" id="SHKX01000010">
    <property type="protein sequence ID" value="RZU47839.1"/>
    <property type="molecule type" value="Genomic_DNA"/>
</dbReference>
<evidence type="ECO:0000256" key="1">
    <source>
        <dbReference type="SAM" id="SignalP"/>
    </source>
</evidence>
<dbReference type="RefSeq" id="WP_130411052.1">
    <property type="nucleotide sequence ID" value="NZ_SHKX01000010.1"/>
</dbReference>
<dbReference type="OrthoDB" id="5734556at2"/>